<evidence type="ECO:0000313" key="2">
    <source>
        <dbReference type="EMBL" id="PRR82149.1"/>
    </source>
</evidence>
<reference evidence="2 3" key="1">
    <citation type="submission" date="2018-03" db="EMBL/GenBank/DDBJ databases">
        <title>Genome sequence of Clostridium vincentii DSM 10228.</title>
        <authorList>
            <person name="Poehlein A."/>
            <person name="Daniel R."/>
        </authorList>
    </citation>
    <scope>NUCLEOTIDE SEQUENCE [LARGE SCALE GENOMIC DNA]</scope>
    <source>
        <strain evidence="2 3">DSM 10228</strain>
    </source>
</reference>
<sequence length="88" mass="10092">MFEILIPYILAINLIGFIIMFIDKKKAVHRKWRISESTLITISILGGSIGMLLGMHCFRHKTNHKKFTLGVPAILIVQLGIILFFLQR</sequence>
<dbReference type="Pfam" id="PF06961">
    <property type="entry name" value="DUF1294"/>
    <property type="match status" value="1"/>
</dbReference>
<dbReference type="EMBL" id="PVXQ01000019">
    <property type="protein sequence ID" value="PRR82149.1"/>
    <property type="molecule type" value="Genomic_DNA"/>
</dbReference>
<proteinExistence type="predicted"/>
<evidence type="ECO:0000313" key="3">
    <source>
        <dbReference type="Proteomes" id="UP000239471"/>
    </source>
</evidence>
<keyword evidence="1" id="KW-0812">Transmembrane</keyword>
<evidence type="ECO:0000256" key="1">
    <source>
        <dbReference type="SAM" id="Phobius"/>
    </source>
</evidence>
<accession>A0A2T0BE59</accession>
<dbReference type="RefSeq" id="WP_106059920.1">
    <property type="nucleotide sequence ID" value="NZ_PVXQ01000019.1"/>
</dbReference>
<gene>
    <name evidence="2" type="ORF">CLVI_19490</name>
</gene>
<dbReference type="InterPro" id="IPR010718">
    <property type="entry name" value="DUF1294"/>
</dbReference>
<name>A0A2T0BE59_9CLOT</name>
<keyword evidence="3" id="KW-1185">Reference proteome</keyword>
<dbReference type="AlphaFoldDB" id="A0A2T0BE59"/>
<feature type="transmembrane region" description="Helical" evidence="1">
    <location>
        <begin position="34"/>
        <end position="55"/>
    </location>
</feature>
<keyword evidence="1" id="KW-0472">Membrane</keyword>
<feature type="transmembrane region" description="Helical" evidence="1">
    <location>
        <begin position="67"/>
        <end position="86"/>
    </location>
</feature>
<feature type="transmembrane region" description="Helical" evidence="1">
    <location>
        <begin position="6"/>
        <end position="22"/>
    </location>
</feature>
<dbReference type="Proteomes" id="UP000239471">
    <property type="component" value="Unassembled WGS sequence"/>
</dbReference>
<evidence type="ECO:0008006" key="4">
    <source>
        <dbReference type="Google" id="ProtNLM"/>
    </source>
</evidence>
<organism evidence="2 3">
    <name type="scientific">Clostridium vincentii</name>
    <dbReference type="NCBI Taxonomy" id="52704"/>
    <lineage>
        <taxon>Bacteria</taxon>
        <taxon>Bacillati</taxon>
        <taxon>Bacillota</taxon>
        <taxon>Clostridia</taxon>
        <taxon>Eubacteriales</taxon>
        <taxon>Clostridiaceae</taxon>
        <taxon>Clostridium</taxon>
    </lineage>
</organism>
<keyword evidence="1" id="KW-1133">Transmembrane helix</keyword>
<dbReference type="OrthoDB" id="1698854at2"/>
<comment type="caution">
    <text evidence="2">The sequence shown here is derived from an EMBL/GenBank/DDBJ whole genome shotgun (WGS) entry which is preliminary data.</text>
</comment>
<protein>
    <recommendedName>
        <fullName evidence="4">DUF1294 domain-containing protein</fullName>
    </recommendedName>
</protein>